<gene>
    <name evidence="1" type="ORF">BJ138DRAFT_999860</name>
</gene>
<sequence>LSGCGPEIEITHVRSAASDWSPETEAVYGPLINASLSALLDVDELQRQSNLTVIGAIHADGTPMFTNGFSRQDALSVRDDDIRIIPHCFQPNHWLSKMPLPILRLATGNRMTPNRVWRLAIRQGRHDRGLSGIDYGEIMLRGVQYPLLFPGLHPQPTSTSSKYLVVLTLCNAF</sequence>
<protein>
    <submittedName>
        <fullName evidence="1">Uncharacterized protein</fullName>
    </submittedName>
</protein>
<organism evidence="1 2">
    <name type="scientific">Hygrophoropsis aurantiaca</name>
    <dbReference type="NCBI Taxonomy" id="72124"/>
    <lineage>
        <taxon>Eukaryota</taxon>
        <taxon>Fungi</taxon>
        <taxon>Dikarya</taxon>
        <taxon>Basidiomycota</taxon>
        <taxon>Agaricomycotina</taxon>
        <taxon>Agaricomycetes</taxon>
        <taxon>Agaricomycetidae</taxon>
        <taxon>Boletales</taxon>
        <taxon>Coniophorineae</taxon>
        <taxon>Hygrophoropsidaceae</taxon>
        <taxon>Hygrophoropsis</taxon>
    </lineage>
</organism>
<evidence type="ECO:0000313" key="1">
    <source>
        <dbReference type="EMBL" id="KAH7914546.1"/>
    </source>
</evidence>
<dbReference type="EMBL" id="MU267612">
    <property type="protein sequence ID" value="KAH7914546.1"/>
    <property type="molecule type" value="Genomic_DNA"/>
</dbReference>
<keyword evidence="2" id="KW-1185">Reference proteome</keyword>
<accession>A0ACB8AME2</accession>
<feature type="non-terminal residue" evidence="1">
    <location>
        <position position="1"/>
    </location>
</feature>
<reference evidence="1" key="1">
    <citation type="journal article" date="2021" name="New Phytol.">
        <title>Evolutionary innovations through gain and loss of genes in the ectomycorrhizal Boletales.</title>
        <authorList>
            <person name="Wu G."/>
            <person name="Miyauchi S."/>
            <person name="Morin E."/>
            <person name="Kuo A."/>
            <person name="Drula E."/>
            <person name="Varga T."/>
            <person name="Kohler A."/>
            <person name="Feng B."/>
            <person name="Cao Y."/>
            <person name="Lipzen A."/>
            <person name="Daum C."/>
            <person name="Hundley H."/>
            <person name="Pangilinan J."/>
            <person name="Johnson J."/>
            <person name="Barry K."/>
            <person name="LaButti K."/>
            <person name="Ng V."/>
            <person name="Ahrendt S."/>
            <person name="Min B."/>
            <person name="Choi I.G."/>
            <person name="Park H."/>
            <person name="Plett J.M."/>
            <person name="Magnuson J."/>
            <person name="Spatafora J.W."/>
            <person name="Nagy L.G."/>
            <person name="Henrissat B."/>
            <person name="Grigoriev I.V."/>
            <person name="Yang Z.L."/>
            <person name="Xu J."/>
            <person name="Martin F.M."/>
        </authorList>
    </citation>
    <scope>NUCLEOTIDE SEQUENCE</scope>
    <source>
        <strain evidence="1">ATCC 28755</strain>
    </source>
</reference>
<dbReference type="Proteomes" id="UP000790377">
    <property type="component" value="Unassembled WGS sequence"/>
</dbReference>
<name>A0ACB8AME2_9AGAM</name>
<comment type="caution">
    <text evidence="1">The sequence shown here is derived from an EMBL/GenBank/DDBJ whole genome shotgun (WGS) entry which is preliminary data.</text>
</comment>
<proteinExistence type="predicted"/>
<evidence type="ECO:0000313" key="2">
    <source>
        <dbReference type="Proteomes" id="UP000790377"/>
    </source>
</evidence>